<evidence type="ECO:0000313" key="3">
    <source>
        <dbReference type="Proteomes" id="UP000183407"/>
    </source>
</evidence>
<organism evidence="2 3">
    <name type="scientific">Rhodococcus jostii</name>
    <dbReference type="NCBI Taxonomy" id="132919"/>
    <lineage>
        <taxon>Bacteria</taxon>
        <taxon>Bacillati</taxon>
        <taxon>Actinomycetota</taxon>
        <taxon>Actinomycetes</taxon>
        <taxon>Mycobacteriales</taxon>
        <taxon>Nocardiaceae</taxon>
        <taxon>Rhodococcus</taxon>
    </lineage>
</organism>
<gene>
    <name evidence="2" type="ORF">SAMN04490220_0758</name>
</gene>
<accession>A0A1H4JCM5</accession>
<evidence type="ECO:0000256" key="1">
    <source>
        <dbReference type="SAM" id="MobiDB-lite"/>
    </source>
</evidence>
<proteinExistence type="predicted"/>
<dbReference type="Proteomes" id="UP000183407">
    <property type="component" value="Unassembled WGS sequence"/>
</dbReference>
<dbReference type="EMBL" id="FNTL01000003">
    <property type="protein sequence ID" value="SEB43322.1"/>
    <property type="molecule type" value="Genomic_DNA"/>
</dbReference>
<dbReference type="RefSeq" id="WP_073365842.1">
    <property type="nucleotide sequence ID" value="NZ_FNTL01000003.1"/>
</dbReference>
<name>A0A1H4JCM5_RHOJO</name>
<protein>
    <submittedName>
        <fullName evidence="2">Uncharacterized protein</fullName>
    </submittedName>
</protein>
<reference evidence="3" key="1">
    <citation type="submission" date="2016-10" db="EMBL/GenBank/DDBJ databases">
        <authorList>
            <person name="Varghese N."/>
        </authorList>
    </citation>
    <scope>NUCLEOTIDE SEQUENCE [LARGE SCALE GENOMIC DNA]</scope>
    <source>
        <strain evidence="3">DSM 44719</strain>
    </source>
</reference>
<evidence type="ECO:0000313" key="2">
    <source>
        <dbReference type="EMBL" id="SEB43322.1"/>
    </source>
</evidence>
<sequence length="175" mass="18799">MPDRNDTRTPHRDYRALIDGREVQVVGHLQTSPHHPDRGATITPFADLAEPGTGATLFALVSVRCATDDTTVDPNTGVSHSKYFEDLFGNPNGTSWYLTPAVYDPQSRTYALGSQALTAGLSIGALHDDVLEVVSGAGYAAPAGVRVHDFPVRAPAPRQPRVTALTTRSHTRGKQ</sequence>
<feature type="region of interest" description="Disordered" evidence="1">
    <location>
        <begin position="156"/>
        <end position="175"/>
    </location>
</feature>
<dbReference type="AlphaFoldDB" id="A0A1H4JCM5"/>
<dbReference type="OrthoDB" id="4381581at2"/>